<dbReference type="RefSeq" id="XP_003044102.1">
    <property type="nucleotide sequence ID" value="XM_003044056.1"/>
</dbReference>
<dbReference type="OMA" id="SGVEMWR"/>
<evidence type="ECO:0000313" key="2">
    <source>
        <dbReference type="EMBL" id="EEU38389.1"/>
    </source>
</evidence>
<feature type="compositionally biased region" description="Basic and acidic residues" evidence="1">
    <location>
        <begin position="542"/>
        <end position="556"/>
    </location>
</feature>
<evidence type="ECO:0000313" key="3">
    <source>
        <dbReference type="Proteomes" id="UP000005206"/>
    </source>
</evidence>
<dbReference type="OrthoDB" id="5402307at2759"/>
<feature type="region of interest" description="Disordered" evidence="1">
    <location>
        <begin position="42"/>
        <end position="157"/>
    </location>
</feature>
<dbReference type="EMBL" id="GG698918">
    <property type="protein sequence ID" value="EEU38389.1"/>
    <property type="molecule type" value="Genomic_DNA"/>
</dbReference>
<gene>
    <name evidence="2" type="ORF">NECHADRAFT_77095</name>
</gene>
<feature type="compositionally biased region" description="Basic and acidic residues" evidence="1">
    <location>
        <begin position="480"/>
        <end position="525"/>
    </location>
</feature>
<dbReference type="VEuPathDB" id="FungiDB:NECHADRAFT_77095"/>
<dbReference type="AlphaFoldDB" id="C7ZCL7"/>
<dbReference type="InParanoid" id="C7ZCL7"/>
<feature type="region of interest" description="Disordered" evidence="1">
    <location>
        <begin position="434"/>
        <end position="556"/>
    </location>
</feature>
<name>C7ZCL7_FUSV7</name>
<dbReference type="KEGG" id="nhe:NECHADRAFT_77095"/>
<protein>
    <submittedName>
        <fullName evidence="2">Uncharacterized protein</fullName>
    </submittedName>
</protein>
<dbReference type="GeneID" id="9670325"/>
<dbReference type="Proteomes" id="UP000005206">
    <property type="component" value="Chromosome 2"/>
</dbReference>
<keyword evidence="3" id="KW-1185">Reference proteome</keyword>
<accession>C7ZCL7</accession>
<feature type="compositionally biased region" description="Basic and acidic residues" evidence="1">
    <location>
        <begin position="117"/>
        <end position="127"/>
    </location>
</feature>
<reference evidence="2 3" key="1">
    <citation type="journal article" date="2009" name="PLoS Genet.">
        <title>The genome of Nectria haematococca: contribution of supernumerary chromosomes to gene expansion.</title>
        <authorList>
            <person name="Coleman J.J."/>
            <person name="Rounsley S.D."/>
            <person name="Rodriguez-Carres M."/>
            <person name="Kuo A."/>
            <person name="Wasmann C.C."/>
            <person name="Grimwood J."/>
            <person name="Schmutz J."/>
            <person name="Taga M."/>
            <person name="White G.J."/>
            <person name="Zhou S."/>
            <person name="Schwartz D.C."/>
            <person name="Freitag M."/>
            <person name="Ma L.J."/>
            <person name="Danchin E.G."/>
            <person name="Henrissat B."/>
            <person name="Coutinho P.M."/>
            <person name="Nelson D.R."/>
            <person name="Straney D."/>
            <person name="Napoli C.A."/>
            <person name="Barker B.M."/>
            <person name="Gribskov M."/>
            <person name="Rep M."/>
            <person name="Kroken S."/>
            <person name="Molnar I."/>
            <person name="Rensing C."/>
            <person name="Kennell J.C."/>
            <person name="Zamora J."/>
            <person name="Farman M.L."/>
            <person name="Selker E.U."/>
            <person name="Salamov A."/>
            <person name="Shapiro H."/>
            <person name="Pangilinan J."/>
            <person name="Lindquist E."/>
            <person name="Lamers C."/>
            <person name="Grigoriev I.V."/>
            <person name="Geiser D.M."/>
            <person name="Covert S.F."/>
            <person name="Temporini E."/>
            <person name="Vanetten H.D."/>
        </authorList>
    </citation>
    <scope>NUCLEOTIDE SEQUENCE [LARGE SCALE GENOMIC DNA]</scope>
    <source>
        <strain evidence="3">ATCC MYA-4622 / CBS 123669 / FGSC 9596 / NRRL 45880 / 77-13-4</strain>
    </source>
</reference>
<sequence>MPALEQTITIVNNSGKIIKTGKQLYSIFKDAQGTYKEKKAEIKSEKALQRSQSFDPHGLPPQQPRYVDDDAHYFAPQQPRYIDDGDRYYPPRAFDQRSQASSRRSGRSRSVTSQSRRPRDDYYDTRSRPALTMDNLKTHSEVSSVTPSRAPPRTYQNPYAETIPMDLALPPQSQLARVEMRSVAPSAYGPGGGAMVQRNRSTGELVKMKPHKEIDMDLAYGNIPPDLADRTDLDPQYGNEKEAKALVHRVEGILTEAKCLHHSATTTMAQLQKDPDSAAAVALSLAELSKLVKKSSPAFLMLLKSGSPAVFSLLSSPHFLIGTSIAVGVTVVCFGGWKIVQRVKEQQAAREALMYEPMDRPAPMRTQSEYAPRRAPTEYSAGMDEALIIEDDLSEVSSIETWRRGIVPFGEDETADMELITPLANKENVDRYGDDFDVKSRRSTRTTKTNKTSKTTDSHRSHRSHRSDASERSHRSHRSRRDDESIADSERSHRSSRSKRSERIETRSIDSRDSRSRKDDLEVVLRPKAHRNSNNMLKALFKSKEKKERERELVMA</sequence>
<dbReference type="HOGENOM" id="CLU_022040_0_0_1"/>
<organism evidence="2 3">
    <name type="scientific">Fusarium vanettenii (strain ATCC MYA-4622 / CBS 123669 / FGSC 9596 / NRRL 45880 / 77-13-4)</name>
    <name type="common">Fusarium solani subsp. pisi</name>
    <dbReference type="NCBI Taxonomy" id="660122"/>
    <lineage>
        <taxon>Eukaryota</taxon>
        <taxon>Fungi</taxon>
        <taxon>Dikarya</taxon>
        <taxon>Ascomycota</taxon>
        <taxon>Pezizomycotina</taxon>
        <taxon>Sordariomycetes</taxon>
        <taxon>Hypocreomycetidae</taxon>
        <taxon>Hypocreales</taxon>
        <taxon>Nectriaceae</taxon>
        <taxon>Fusarium</taxon>
        <taxon>Fusarium solani species complex</taxon>
        <taxon>Fusarium vanettenii</taxon>
    </lineage>
</organism>
<dbReference type="STRING" id="660122.C7ZCL7"/>
<dbReference type="eggNOG" id="ENOG502S7RC">
    <property type="taxonomic scope" value="Eukaryota"/>
</dbReference>
<proteinExistence type="predicted"/>
<evidence type="ECO:0000256" key="1">
    <source>
        <dbReference type="SAM" id="MobiDB-lite"/>
    </source>
</evidence>
<feature type="compositionally biased region" description="Low complexity" evidence="1">
    <location>
        <begin position="96"/>
        <end position="115"/>
    </location>
</feature>